<keyword evidence="3" id="KW-1185">Reference proteome</keyword>
<feature type="region of interest" description="Disordered" evidence="1">
    <location>
        <begin position="68"/>
        <end position="125"/>
    </location>
</feature>
<dbReference type="AlphaFoldDB" id="A0A9N9GFY1"/>
<evidence type="ECO:0000313" key="3">
    <source>
        <dbReference type="Proteomes" id="UP000789396"/>
    </source>
</evidence>
<evidence type="ECO:0000313" key="2">
    <source>
        <dbReference type="EMBL" id="CAG8599202.1"/>
    </source>
</evidence>
<dbReference type="Proteomes" id="UP000789396">
    <property type="component" value="Unassembled WGS sequence"/>
</dbReference>
<evidence type="ECO:0000256" key="1">
    <source>
        <dbReference type="SAM" id="MobiDB-lite"/>
    </source>
</evidence>
<comment type="caution">
    <text evidence="2">The sequence shown here is derived from an EMBL/GenBank/DDBJ whole genome shotgun (WGS) entry which is preliminary data.</text>
</comment>
<organism evidence="2 3">
    <name type="scientific">Racocetra fulgida</name>
    <dbReference type="NCBI Taxonomy" id="60492"/>
    <lineage>
        <taxon>Eukaryota</taxon>
        <taxon>Fungi</taxon>
        <taxon>Fungi incertae sedis</taxon>
        <taxon>Mucoromycota</taxon>
        <taxon>Glomeromycotina</taxon>
        <taxon>Glomeromycetes</taxon>
        <taxon>Diversisporales</taxon>
        <taxon>Gigasporaceae</taxon>
        <taxon>Racocetra</taxon>
    </lineage>
</organism>
<name>A0A9N9GFY1_9GLOM</name>
<accession>A0A9N9GFY1</accession>
<dbReference type="EMBL" id="CAJVPZ010008561">
    <property type="protein sequence ID" value="CAG8599202.1"/>
    <property type="molecule type" value="Genomic_DNA"/>
</dbReference>
<proteinExistence type="predicted"/>
<sequence length="125" mass="14225">MMIEATDIDFQKSPTNYLNTPEISSDKPKTCSIINIIANNIDPVTTQTSNQLSSPKTMSAFTFPDIKINSAHEKKNQSKFKVGTDDKEQQSDHHEKENKIFSDDYGKSTGENKEQEDEEQPKKRK</sequence>
<feature type="compositionally biased region" description="Basic and acidic residues" evidence="1">
    <location>
        <begin position="70"/>
        <end position="113"/>
    </location>
</feature>
<gene>
    <name evidence="2" type="ORF">RFULGI_LOCUS6536</name>
</gene>
<protein>
    <submittedName>
        <fullName evidence="2">13909_t:CDS:1</fullName>
    </submittedName>
</protein>
<reference evidence="2" key="1">
    <citation type="submission" date="2021-06" db="EMBL/GenBank/DDBJ databases">
        <authorList>
            <person name="Kallberg Y."/>
            <person name="Tangrot J."/>
            <person name="Rosling A."/>
        </authorList>
    </citation>
    <scope>NUCLEOTIDE SEQUENCE</scope>
    <source>
        <strain evidence="2">IN212</strain>
    </source>
</reference>